<name>A0A379F4M2_PROVU</name>
<evidence type="ECO:0000313" key="2">
    <source>
        <dbReference type="EMBL" id="SUC14534.1"/>
    </source>
</evidence>
<feature type="transmembrane region" description="Helical" evidence="1">
    <location>
        <begin position="12"/>
        <end position="31"/>
    </location>
</feature>
<evidence type="ECO:0000313" key="3">
    <source>
        <dbReference type="Proteomes" id="UP000254331"/>
    </source>
</evidence>
<protein>
    <submittedName>
        <fullName evidence="2">Uncharacterized protein</fullName>
    </submittedName>
</protein>
<dbReference type="EMBL" id="UGTW01000001">
    <property type="protein sequence ID" value="SUC14534.1"/>
    <property type="molecule type" value="Genomic_DNA"/>
</dbReference>
<gene>
    <name evidence="2" type="ORF">NCTC10376_00340</name>
</gene>
<evidence type="ECO:0000256" key="1">
    <source>
        <dbReference type="SAM" id="Phobius"/>
    </source>
</evidence>
<keyword evidence="1" id="KW-1133">Transmembrane helix</keyword>
<sequence length="32" mass="3581">MTGLNQKKVISRVLQWISSVGLILLAIILIIF</sequence>
<proteinExistence type="predicted"/>
<keyword evidence="1" id="KW-0812">Transmembrane</keyword>
<reference evidence="2 3" key="1">
    <citation type="submission" date="2018-06" db="EMBL/GenBank/DDBJ databases">
        <authorList>
            <consortium name="Pathogen Informatics"/>
            <person name="Doyle S."/>
        </authorList>
    </citation>
    <scope>NUCLEOTIDE SEQUENCE [LARGE SCALE GENOMIC DNA]</scope>
    <source>
        <strain evidence="2 3">NCTC10376</strain>
    </source>
</reference>
<accession>A0A379F4M2</accession>
<dbReference type="AlphaFoldDB" id="A0A379F4M2"/>
<organism evidence="2 3">
    <name type="scientific">Proteus vulgaris</name>
    <dbReference type="NCBI Taxonomy" id="585"/>
    <lineage>
        <taxon>Bacteria</taxon>
        <taxon>Pseudomonadati</taxon>
        <taxon>Pseudomonadota</taxon>
        <taxon>Gammaproteobacteria</taxon>
        <taxon>Enterobacterales</taxon>
        <taxon>Morganellaceae</taxon>
        <taxon>Proteus</taxon>
    </lineage>
</organism>
<keyword evidence="1" id="KW-0472">Membrane</keyword>
<dbReference type="Proteomes" id="UP000254331">
    <property type="component" value="Unassembled WGS sequence"/>
</dbReference>